<keyword evidence="2" id="KW-0472">Membrane</keyword>
<evidence type="ECO:0000256" key="2">
    <source>
        <dbReference type="SAM" id="Phobius"/>
    </source>
</evidence>
<name>A0A4C2EBJ4_9SACH</name>
<keyword evidence="2" id="KW-1133">Transmembrane helix</keyword>
<gene>
    <name evidence="3" type="ORF">ZYGM_000130</name>
</gene>
<feature type="region of interest" description="Disordered" evidence="1">
    <location>
        <begin position="76"/>
        <end position="95"/>
    </location>
</feature>
<dbReference type="InterPro" id="IPR020266">
    <property type="entry name" value="Tom6"/>
</dbReference>
<protein>
    <submittedName>
        <fullName evidence="3">Uncharacterized protein</fullName>
    </submittedName>
</protein>
<evidence type="ECO:0000313" key="4">
    <source>
        <dbReference type="Proteomes" id="UP000301737"/>
    </source>
</evidence>
<proteinExistence type="predicted"/>
<dbReference type="EMBL" id="BIMX01000030">
    <property type="protein sequence ID" value="GCF01282.1"/>
    <property type="molecule type" value="Genomic_DNA"/>
</dbReference>
<keyword evidence="2" id="KW-0812">Transmembrane</keyword>
<evidence type="ECO:0000256" key="1">
    <source>
        <dbReference type="SAM" id="MobiDB-lite"/>
    </source>
</evidence>
<dbReference type="OrthoDB" id="3991365at2759"/>
<evidence type="ECO:0000313" key="3">
    <source>
        <dbReference type="EMBL" id="GCF01282.1"/>
    </source>
</evidence>
<accession>A0A4C2EBJ4</accession>
<keyword evidence="4" id="KW-1185">Reference proteome</keyword>
<dbReference type="GO" id="GO:0005742">
    <property type="term" value="C:mitochondrial outer membrane translocase complex"/>
    <property type="evidence" value="ECO:0007669"/>
    <property type="project" value="InterPro"/>
</dbReference>
<feature type="transmembrane region" description="Helical" evidence="2">
    <location>
        <begin position="24"/>
        <end position="43"/>
    </location>
</feature>
<comment type="caution">
    <text evidence="3">The sequence shown here is derived from an EMBL/GenBank/DDBJ whole genome shotgun (WGS) entry which is preliminary data.</text>
</comment>
<dbReference type="Proteomes" id="UP000301737">
    <property type="component" value="Unassembled WGS sequence"/>
</dbReference>
<dbReference type="Pfam" id="PF17112">
    <property type="entry name" value="Tom6"/>
    <property type="match status" value="1"/>
</dbReference>
<dbReference type="AlphaFoldDB" id="A0A4C2EBJ4"/>
<reference evidence="3 4" key="1">
    <citation type="submission" date="2019-01" db="EMBL/GenBank/DDBJ databases">
        <title>Draft Genome Sequencing of Zygosaccharomyces mellis Ca-7.</title>
        <authorList>
            <person name="Shiwa Y."/>
            <person name="Kanesaki Y."/>
            <person name="Ishige T."/>
            <person name="Mura K."/>
            <person name="Hori T."/>
            <person name="Tamura T."/>
        </authorList>
    </citation>
    <scope>NUCLEOTIDE SEQUENCE [LARGE SCALE GENOMIC DNA]</scope>
    <source>
        <strain evidence="3 4">Ca-7</strain>
    </source>
</reference>
<organism evidence="3 4">
    <name type="scientific">Zygosaccharomyces mellis</name>
    <dbReference type="NCBI Taxonomy" id="42258"/>
    <lineage>
        <taxon>Eukaryota</taxon>
        <taxon>Fungi</taxon>
        <taxon>Dikarya</taxon>
        <taxon>Ascomycota</taxon>
        <taxon>Saccharomycotina</taxon>
        <taxon>Saccharomycetes</taxon>
        <taxon>Saccharomycetales</taxon>
        <taxon>Saccharomycetaceae</taxon>
        <taxon>Zygosaccharomyces</taxon>
    </lineage>
</organism>
<feature type="compositionally biased region" description="Basic and acidic residues" evidence="1">
    <location>
        <begin position="81"/>
        <end position="95"/>
    </location>
</feature>
<dbReference type="GO" id="GO:0030150">
    <property type="term" value="P:protein import into mitochondrial matrix"/>
    <property type="evidence" value="ECO:0007669"/>
    <property type="project" value="InterPro"/>
</dbReference>
<sequence length="95" mass="10203">MSGMFAAQKAPQAPKSTFQKFKESPLYTIVLNGGLFVAGVAFIQSPLMDMMAPQAYNIPGKYAQIVRIMSMTNSVPNPLDKNADTGGKKMAEGES</sequence>